<feature type="region of interest" description="Disordered" evidence="1">
    <location>
        <begin position="839"/>
        <end position="871"/>
    </location>
</feature>
<dbReference type="VEuPathDB" id="FungiDB:AB675_627"/>
<dbReference type="InterPro" id="IPR024977">
    <property type="entry name" value="Apc4-like_WD40_dom"/>
</dbReference>
<sequence length="904" mass="99398">MDIHRCRFVPYPPPSISAVAFSHQSDISRQAPKDLRLAVGRENGDVELWNPDNGRWSQESVLRGSVGSSIDQLAWTQDITVEDNGDRRSIKAGRLRLFSSGAGIISECSLSAGSQARRADSNFGEVWCFAAQPPYRASKSEQVPDDIPSQLLVAGCQSGDIVLFSTTDGELRSQQLLCPASTKKSKVLSITWRDRNTVVAGYEDGLIRVLDIRSRKVLRQMSLGKTSEGSTCVVWSVKCLSDGTIVSGDSSGELKIWDANNFSLVQRLKSHQADVLDITSNVKGDQIYSVGVDRRTVAYQAIPMQPGQKKRKWAEAMHRRYHDHDTKCAASYESQGFSVLVSGGMDASPMLLPMRNWQSENHRSLPHLPQQPQLSTSRNRLLLTWWSNELHIYEVPPRQDDGELSLARDDYDLLTTIRLKDEHHIQSAQLSRDGRYIIASTSKAVRLFQVRRSVVDGISIARSRSVQLPTPLQDHGARHVGISPDGRWLFAVRFDSTVIVVKLLAGSDPKSAPTIHAQMARLSPTSSEDDDERFGNYINQISTVQMSADSRVLVTGDLSGHITAWTLEGHEDTSTTLDAPTDKSSNSSSSGSSSSDSDDDEDDDTPTIHAQRWTRAATFPRLDSSILSLCIRQAGPSPNTSPQSPKQPTNIALHPTRHNPHPLANEHPTPNTTILALTADHSLVELSVITGKLSDWSRRNPSSLLPIRFRNIRDRAMDMFLHGNRLWMYGCSWVYMLDLSHDFPVPTTSSDYGEGVLATANEKKRKRITAAAAAKGTGAGSRILNHRKRPVSGLAAPTGIKYKGEQGMLEVVDLEGRMAPAEDDDAFGEEEALGALVKMRRDEGVEANGTSRTNDGRKGSGRNGDNEGEGPIEYATFRYRAIFGIGVLGNDSDGLDLPPRPTPT</sequence>
<proteinExistence type="predicted"/>
<dbReference type="InterPro" id="IPR001680">
    <property type="entry name" value="WD40_rpt"/>
</dbReference>
<dbReference type="Pfam" id="PF12894">
    <property type="entry name" value="ANAPC4_WD40"/>
    <property type="match status" value="1"/>
</dbReference>
<dbReference type="GO" id="GO:0030686">
    <property type="term" value="C:90S preribosome"/>
    <property type="evidence" value="ECO:0007669"/>
    <property type="project" value="InterPro"/>
</dbReference>
<dbReference type="GeneID" id="28738428"/>
<evidence type="ECO:0000313" key="3">
    <source>
        <dbReference type="EMBL" id="KPI45968.1"/>
    </source>
</evidence>
<dbReference type="Proteomes" id="UP000038010">
    <property type="component" value="Unassembled WGS sequence"/>
</dbReference>
<dbReference type="Gene3D" id="2.130.10.10">
    <property type="entry name" value="YVTN repeat-like/Quinoprotein amine dehydrogenase"/>
    <property type="match status" value="2"/>
</dbReference>
<dbReference type="PANTHER" id="PTHR44163:SF1">
    <property type="entry name" value="U3 SMALL NUCLEOLAR RNA-ASSOCIATED PROTEIN 4 HOMOLOG"/>
    <property type="match status" value="1"/>
</dbReference>
<evidence type="ECO:0000313" key="4">
    <source>
        <dbReference type="Proteomes" id="UP000038010"/>
    </source>
</evidence>
<dbReference type="EMBL" id="LFJN01000001">
    <property type="protein sequence ID" value="KPI45968.1"/>
    <property type="molecule type" value="Genomic_DNA"/>
</dbReference>
<dbReference type="AlphaFoldDB" id="A0A0N0NS86"/>
<keyword evidence="4" id="KW-1185">Reference proteome</keyword>
<name>A0A0N0NS86_9EURO</name>
<dbReference type="GO" id="GO:0003723">
    <property type="term" value="F:RNA binding"/>
    <property type="evidence" value="ECO:0007669"/>
    <property type="project" value="TreeGrafter"/>
</dbReference>
<reference evidence="3 4" key="1">
    <citation type="submission" date="2015-06" db="EMBL/GenBank/DDBJ databases">
        <title>Draft genome of the ant-associated black yeast Phialophora attae CBS 131958.</title>
        <authorList>
            <person name="Moreno L.F."/>
            <person name="Stielow B.J."/>
            <person name="de Hoog S."/>
            <person name="Vicente V.A."/>
            <person name="Weiss V.A."/>
            <person name="de Vries M."/>
            <person name="Cruz L.M."/>
            <person name="Souza E.M."/>
        </authorList>
    </citation>
    <scope>NUCLEOTIDE SEQUENCE [LARGE SCALE GENOMIC DNA]</scope>
    <source>
        <strain evidence="3 4">CBS 131958</strain>
    </source>
</reference>
<dbReference type="InterPro" id="IPR046351">
    <property type="entry name" value="UTP4"/>
</dbReference>
<dbReference type="SMART" id="SM00320">
    <property type="entry name" value="WD40"/>
    <property type="match status" value="6"/>
</dbReference>
<dbReference type="PANTHER" id="PTHR44163">
    <property type="entry name" value="U3 SMALL NUCLEOLAR RNA-ASSOCIATED PROTEIN 4 HOMOLOG"/>
    <property type="match status" value="1"/>
</dbReference>
<evidence type="ECO:0000259" key="2">
    <source>
        <dbReference type="Pfam" id="PF12894"/>
    </source>
</evidence>
<feature type="domain" description="Anaphase-promoting complex subunit 4-like WD40" evidence="2">
    <location>
        <begin position="156"/>
        <end position="237"/>
    </location>
</feature>
<dbReference type="OrthoDB" id="8883818at2759"/>
<organism evidence="3 4">
    <name type="scientific">Cyphellophora attinorum</name>
    <dbReference type="NCBI Taxonomy" id="1664694"/>
    <lineage>
        <taxon>Eukaryota</taxon>
        <taxon>Fungi</taxon>
        <taxon>Dikarya</taxon>
        <taxon>Ascomycota</taxon>
        <taxon>Pezizomycotina</taxon>
        <taxon>Eurotiomycetes</taxon>
        <taxon>Chaetothyriomycetidae</taxon>
        <taxon>Chaetothyriales</taxon>
        <taxon>Cyphellophoraceae</taxon>
        <taxon>Cyphellophora</taxon>
    </lineage>
</organism>
<feature type="compositionally biased region" description="Acidic residues" evidence="1">
    <location>
        <begin position="596"/>
        <end position="605"/>
    </location>
</feature>
<dbReference type="GO" id="GO:0034455">
    <property type="term" value="C:t-UTP complex"/>
    <property type="evidence" value="ECO:0007669"/>
    <property type="project" value="TreeGrafter"/>
</dbReference>
<gene>
    <name evidence="3" type="ORF">AB675_627</name>
</gene>
<dbReference type="GO" id="GO:0000462">
    <property type="term" value="P:maturation of SSU-rRNA from tricistronic rRNA transcript (SSU-rRNA, 5.8S rRNA, LSU-rRNA)"/>
    <property type="evidence" value="ECO:0007669"/>
    <property type="project" value="InterPro"/>
</dbReference>
<dbReference type="SUPFAM" id="SSF50978">
    <property type="entry name" value="WD40 repeat-like"/>
    <property type="match status" value="2"/>
</dbReference>
<dbReference type="STRING" id="1664694.A0A0N0NS86"/>
<comment type="caution">
    <text evidence="3">The sequence shown here is derived from an EMBL/GenBank/DDBJ whole genome shotgun (WGS) entry which is preliminary data.</text>
</comment>
<feature type="region of interest" description="Disordered" evidence="1">
    <location>
        <begin position="571"/>
        <end position="615"/>
    </location>
</feature>
<accession>A0A0N0NS86</accession>
<dbReference type="RefSeq" id="XP_018005931.1">
    <property type="nucleotide sequence ID" value="XM_018146559.1"/>
</dbReference>
<protein>
    <submittedName>
        <fullName evidence="3">U3 small nucleolar RNA-associated protein 4</fullName>
    </submittedName>
</protein>
<dbReference type="GO" id="GO:0032040">
    <property type="term" value="C:small-subunit processome"/>
    <property type="evidence" value="ECO:0007669"/>
    <property type="project" value="TreeGrafter"/>
</dbReference>
<dbReference type="InterPro" id="IPR015943">
    <property type="entry name" value="WD40/YVTN_repeat-like_dom_sf"/>
</dbReference>
<evidence type="ECO:0000256" key="1">
    <source>
        <dbReference type="SAM" id="MobiDB-lite"/>
    </source>
</evidence>
<dbReference type="InterPro" id="IPR036322">
    <property type="entry name" value="WD40_repeat_dom_sf"/>
</dbReference>
<feature type="compositionally biased region" description="Low complexity" evidence="1">
    <location>
        <begin position="582"/>
        <end position="595"/>
    </location>
</feature>